<dbReference type="Proteomes" id="UP000774000">
    <property type="component" value="Unassembled WGS sequence"/>
</dbReference>
<proteinExistence type="predicted"/>
<dbReference type="EMBL" id="JAFBDQ010000016">
    <property type="protein sequence ID" value="MBM7557718.1"/>
    <property type="molecule type" value="Genomic_DNA"/>
</dbReference>
<gene>
    <name evidence="2" type="ORF">JOC47_002584</name>
</gene>
<sequence>MRRLLVLFLAVMVVMSYSGLTFAAGNTAEVEQNGTHEAYVFQGGLNNEVTIQQGHPGNTPQGHVADVWQEGKGNIVDVFQGGHKNTVGAMQFGKANKIKVGKQSYASNTIDILQDGDKNKADILKQTGGRDNVVRLEQYNDDNEFTLIQDGVNNQVKGVKEASGNLRFAANKAAQQYNGALFTGTQEGDNNKIGLRQGKNDIGVINQNGNDNMALLYQAGPVSHTATITQENSNGSKAEVCQK</sequence>
<protein>
    <recommendedName>
        <fullName evidence="4">Curlin associated repeat-containing protein</fullName>
    </recommendedName>
</protein>
<evidence type="ECO:0008006" key="4">
    <source>
        <dbReference type="Google" id="ProtNLM"/>
    </source>
</evidence>
<keyword evidence="1" id="KW-0732">Signal</keyword>
<keyword evidence="3" id="KW-1185">Reference proteome</keyword>
<accession>A0A938XUD5</accession>
<reference evidence="2" key="1">
    <citation type="submission" date="2021-01" db="EMBL/GenBank/DDBJ databases">
        <title>Genomic Encyclopedia of Type Strains, Phase IV (KMG-IV): sequencing the most valuable type-strain genomes for metagenomic binning, comparative biology and taxonomic classification.</title>
        <authorList>
            <person name="Goeker M."/>
        </authorList>
    </citation>
    <scope>NUCLEOTIDE SEQUENCE</scope>
    <source>
        <strain evidence="2">DSM 23230</strain>
    </source>
</reference>
<feature type="chain" id="PRO_5037833155" description="Curlin associated repeat-containing protein" evidence="1">
    <location>
        <begin position="24"/>
        <end position="243"/>
    </location>
</feature>
<comment type="caution">
    <text evidence="2">The sequence shown here is derived from an EMBL/GenBank/DDBJ whole genome shotgun (WGS) entry which is preliminary data.</text>
</comment>
<dbReference type="AlphaFoldDB" id="A0A938XUD5"/>
<name>A0A938XUD5_9FIRM</name>
<evidence type="ECO:0000313" key="3">
    <source>
        <dbReference type="Proteomes" id="UP000774000"/>
    </source>
</evidence>
<organism evidence="2 3">
    <name type="scientific">Halanaerobacter jeridensis</name>
    <dbReference type="NCBI Taxonomy" id="706427"/>
    <lineage>
        <taxon>Bacteria</taxon>
        <taxon>Bacillati</taxon>
        <taxon>Bacillota</taxon>
        <taxon>Clostridia</taxon>
        <taxon>Halanaerobiales</taxon>
        <taxon>Halobacteroidaceae</taxon>
        <taxon>Halanaerobacter</taxon>
    </lineage>
</organism>
<evidence type="ECO:0000313" key="2">
    <source>
        <dbReference type="EMBL" id="MBM7557718.1"/>
    </source>
</evidence>
<evidence type="ECO:0000256" key="1">
    <source>
        <dbReference type="SAM" id="SignalP"/>
    </source>
</evidence>
<dbReference type="RefSeq" id="WP_204702466.1">
    <property type="nucleotide sequence ID" value="NZ_JAFBDQ010000016.1"/>
</dbReference>
<feature type="signal peptide" evidence="1">
    <location>
        <begin position="1"/>
        <end position="23"/>
    </location>
</feature>